<name>A0A2R4CDI0_9BURK</name>
<dbReference type="OrthoDB" id="9768004at2"/>
<dbReference type="AlphaFoldDB" id="A0A2R4CDI0"/>
<keyword evidence="3" id="KW-1185">Reference proteome</keyword>
<evidence type="ECO:0000313" key="3">
    <source>
        <dbReference type="Proteomes" id="UP000240505"/>
    </source>
</evidence>
<dbReference type="PANTHER" id="PTHR23150:SF19">
    <property type="entry name" value="FORMYLGLYCINE-GENERATING ENZYME"/>
    <property type="match status" value="1"/>
</dbReference>
<evidence type="ECO:0000259" key="1">
    <source>
        <dbReference type="Pfam" id="PF03781"/>
    </source>
</evidence>
<keyword evidence="2" id="KW-0808">Transferase</keyword>
<proteinExistence type="predicted"/>
<protein>
    <submittedName>
        <fullName evidence="2">Serine/threonine protein kinase</fullName>
    </submittedName>
</protein>
<dbReference type="GO" id="GO:0004674">
    <property type="term" value="F:protein serine/threonine kinase activity"/>
    <property type="evidence" value="ECO:0007669"/>
    <property type="project" value="UniProtKB-KW"/>
</dbReference>
<organism evidence="2 3">
    <name type="scientific">Pseudoduganella armeniaca</name>
    <dbReference type="NCBI Taxonomy" id="2072590"/>
    <lineage>
        <taxon>Bacteria</taxon>
        <taxon>Pseudomonadati</taxon>
        <taxon>Pseudomonadota</taxon>
        <taxon>Betaproteobacteria</taxon>
        <taxon>Burkholderiales</taxon>
        <taxon>Oxalobacteraceae</taxon>
        <taxon>Telluria group</taxon>
        <taxon>Pseudoduganella</taxon>
    </lineage>
</organism>
<keyword evidence="2" id="KW-0418">Kinase</keyword>
<dbReference type="Proteomes" id="UP000240505">
    <property type="component" value="Chromosome"/>
</dbReference>
<dbReference type="KEGG" id="masz:C9I28_19195"/>
<dbReference type="InterPro" id="IPR005532">
    <property type="entry name" value="SUMF_dom"/>
</dbReference>
<sequence>MSGPSLTDGFWPDRVTGEINEITDRAAMGLPEHYVHPPLQVSAAVMNEVRGGTLADLVALVEDAAAAAPRRIAAGWVLSLAGDPRLQPLEPAMCRVAGGRATIGTDPADVDGLFERYARFGVQRPWIEKECPRFGVEVATFAIGKYPVTNGEFMAFLAETRYPELPTSWPYGRPPAHALNAPVYTITAAAAEAYAAWLARKTGRAFRLPGEFEWEYAAAGADGLSFPWGNRFDSDAANTMETGLLSTSPVGAFPRGHTPGGVADLAGNVEEYVSDTYRPYPGGHLVADDLYLKLGAYRIARGGAFNRFSDLARCQRRHGAYPSSLYAIGFRLAEDIV</sequence>
<accession>A0A2R4CDI0</accession>
<gene>
    <name evidence="2" type="ORF">C9I28_19195</name>
</gene>
<dbReference type="Pfam" id="PF03781">
    <property type="entry name" value="FGE-sulfatase"/>
    <property type="match status" value="1"/>
</dbReference>
<feature type="domain" description="Sulfatase-modifying factor enzyme-like" evidence="1">
    <location>
        <begin position="91"/>
        <end position="333"/>
    </location>
</feature>
<dbReference type="InterPro" id="IPR051043">
    <property type="entry name" value="Sulfatase_Mod_Factor_Kinase"/>
</dbReference>
<dbReference type="EMBL" id="CP028324">
    <property type="protein sequence ID" value="AVR97530.1"/>
    <property type="molecule type" value="Genomic_DNA"/>
</dbReference>
<dbReference type="Gene3D" id="3.90.1580.10">
    <property type="entry name" value="paralog of FGE (formylglycine-generating enzyme)"/>
    <property type="match status" value="1"/>
</dbReference>
<dbReference type="PANTHER" id="PTHR23150">
    <property type="entry name" value="SULFATASE MODIFYING FACTOR 1, 2"/>
    <property type="match status" value="1"/>
</dbReference>
<dbReference type="RefSeq" id="WP_107142875.1">
    <property type="nucleotide sequence ID" value="NZ_CP028324.1"/>
</dbReference>
<evidence type="ECO:0000313" key="2">
    <source>
        <dbReference type="EMBL" id="AVR97530.1"/>
    </source>
</evidence>
<dbReference type="InterPro" id="IPR042095">
    <property type="entry name" value="SUMF_sf"/>
</dbReference>
<dbReference type="GO" id="GO:0120147">
    <property type="term" value="F:formylglycine-generating oxidase activity"/>
    <property type="evidence" value="ECO:0007669"/>
    <property type="project" value="TreeGrafter"/>
</dbReference>
<reference evidence="2 3" key="1">
    <citation type="submission" date="2018-03" db="EMBL/GenBank/DDBJ databases">
        <title>Massilia armeniaca sp. nov., isolated from desert soil.</title>
        <authorList>
            <person name="Huang H."/>
            <person name="Ren M."/>
        </authorList>
    </citation>
    <scope>NUCLEOTIDE SEQUENCE [LARGE SCALE GENOMIC DNA]</scope>
    <source>
        <strain evidence="2 3">ZMN-3</strain>
    </source>
</reference>
<keyword evidence="2" id="KW-0723">Serine/threonine-protein kinase</keyword>
<dbReference type="InterPro" id="IPR016187">
    <property type="entry name" value="CTDL_fold"/>
</dbReference>
<dbReference type="SUPFAM" id="SSF56436">
    <property type="entry name" value="C-type lectin-like"/>
    <property type="match status" value="1"/>
</dbReference>